<sequence>MAQIWQFWDENSDMAFSTIKYAWPSGQAACEQDGYHPEIEPAGTAHGPEIIIGCRRLIVGPPPSRPADMGQRPDHADPLASKLPI</sequence>
<evidence type="ECO:0000313" key="5">
    <source>
        <dbReference type="Proteomes" id="UP000325313"/>
    </source>
</evidence>
<evidence type="ECO:0000313" key="3">
    <source>
        <dbReference type="EMBL" id="KAA1137762.1"/>
    </source>
</evidence>
<dbReference type="EMBL" id="VSWC01000184">
    <property type="protein sequence ID" value="KAA1067455.1"/>
    <property type="molecule type" value="Genomic_DNA"/>
</dbReference>
<keyword evidence="4" id="KW-1185">Reference proteome</keyword>
<evidence type="ECO:0000256" key="1">
    <source>
        <dbReference type="SAM" id="MobiDB-lite"/>
    </source>
</evidence>
<accession>A0A5B0SIN6</accession>
<proteinExistence type="predicted"/>
<gene>
    <name evidence="2" type="ORF">PGT21_006094</name>
    <name evidence="3" type="ORF">PGTUg99_013824</name>
</gene>
<evidence type="ECO:0000313" key="2">
    <source>
        <dbReference type="EMBL" id="KAA1067455.1"/>
    </source>
</evidence>
<dbReference type="Proteomes" id="UP000325313">
    <property type="component" value="Unassembled WGS sequence"/>
</dbReference>
<dbReference type="Proteomes" id="UP000324748">
    <property type="component" value="Unassembled WGS sequence"/>
</dbReference>
<organism evidence="3 5">
    <name type="scientific">Puccinia graminis f. sp. tritici</name>
    <dbReference type="NCBI Taxonomy" id="56615"/>
    <lineage>
        <taxon>Eukaryota</taxon>
        <taxon>Fungi</taxon>
        <taxon>Dikarya</taxon>
        <taxon>Basidiomycota</taxon>
        <taxon>Pucciniomycotina</taxon>
        <taxon>Pucciniomycetes</taxon>
        <taxon>Pucciniales</taxon>
        <taxon>Pucciniaceae</taxon>
        <taxon>Puccinia</taxon>
    </lineage>
</organism>
<feature type="region of interest" description="Disordered" evidence="1">
    <location>
        <begin position="61"/>
        <end position="85"/>
    </location>
</feature>
<dbReference type="EMBL" id="VDEP01000005">
    <property type="protein sequence ID" value="KAA1137762.1"/>
    <property type="molecule type" value="Genomic_DNA"/>
</dbReference>
<comment type="caution">
    <text evidence="3">The sequence shown here is derived from an EMBL/GenBank/DDBJ whole genome shotgun (WGS) entry which is preliminary data.</text>
</comment>
<reference evidence="4 5" key="1">
    <citation type="submission" date="2019-05" db="EMBL/GenBank/DDBJ databases">
        <title>Emergence of the Ug99 lineage of the wheat stem rust pathogen through somatic hybridization.</title>
        <authorList>
            <person name="Li F."/>
            <person name="Upadhyaya N.M."/>
            <person name="Sperschneider J."/>
            <person name="Matny O."/>
            <person name="Nguyen-Phuc H."/>
            <person name="Mago R."/>
            <person name="Raley C."/>
            <person name="Miller M.E."/>
            <person name="Silverstein K.A.T."/>
            <person name="Henningsen E."/>
            <person name="Hirsch C.D."/>
            <person name="Visser B."/>
            <person name="Pretorius Z.A."/>
            <person name="Steffenson B.J."/>
            <person name="Schwessinger B."/>
            <person name="Dodds P.N."/>
            <person name="Figueroa M."/>
        </authorList>
    </citation>
    <scope>NUCLEOTIDE SEQUENCE [LARGE SCALE GENOMIC DNA]</scope>
    <source>
        <strain evidence="2">21-0</strain>
        <strain evidence="3 5">Ug99</strain>
    </source>
</reference>
<name>A0A5B0SIN6_PUCGR</name>
<dbReference type="AlphaFoldDB" id="A0A5B0SIN6"/>
<protein>
    <submittedName>
        <fullName evidence="3">Uncharacterized protein</fullName>
    </submittedName>
</protein>
<evidence type="ECO:0000313" key="4">
    <source>
        <dbReference type="Proteomes" id="UP000324748"/>
    </source>
</evidence>